<feature type="domain" description="Peptidase S1" evidence="4">
    <location>
        <begin position="38"/>
        <end position="290"/>
    </location>
</feature>
<dbReference type="SUPFAM" id="SSF50494">
    <property type="entry name" value="Trypsin-like serine proteases"/>
    <property type="match status" value="1"/>
</dbReference>
<dbReference type="PANTHER" id="PTHR24256">
    <property type="entry name" value="TRYPTASE-RELATED"/>
    <property type="match status" value="1"/>
</dbReference>
<accession>A0A6P8ZC24</accession>
<evidence type="ECO:0000256" key="3">
    <source>
        <dbReference type="SAM" id="SignalP"/>
    </source>
</evidence>
<evidence type="ECO:0000313" key="6">
    <source>
        <dbReference type="RefSeq" id="XP_034114152.1"/>
    </source>
</evidence>
<dbReference type="OrthoDB" id="7954821at2759"/>
<dbReference type="AlphaFoldDB" id="A0A6P8ZC24"/>
<evidence type="ECO:0000313" key="5">
    <source>
        <dbReference type="Proteomes" id="UP000515160"/>
    </source>
</evidence>
<evidence type="ECO:0000256" key="2">
    <source>
        <dbReference type="ARBA" id="ARBA00024195"/>
    </source>
</evidence>
<evidence type="ECO:0000256" key="1">
    <source>
        <dbReference type="ARBA" id="ARBA00023157"/>
    </source>
</evidence>
<sequence length="318" mass="36131">MRLSATQIWQLLLLVVNLKQVVLAQDEPNCGYLKEASFANRSNVVDLNEHPWIARVGYETDRGIAYKCLAILITRQHLLAPAQCFNEVALKAEPVRWVLLGDWNPTNPFVERDCDARQNCNQEPLLMAIDEIIIHPNYDERMLANNLSILKLIQPVTFSNFISPICLHARKTITYSGQYFIYAGFAVDENIGYKLKAVTQLQETMRCRETLMRQNYVRAALAFTVNPLCGNSNQTTPLVSGSPLMGVNVESAKPQSYYLAGLLQTMTNQNNSLIFIRVQPHIEWIEKSTRIETSTLPTIIPAHLVRYEKHSTRIVNAK</sequence>
<proteinExistence type="inferred from homology"/>
<keyword evidence="3" id="KW-0732">Signal</keyword>
<dbReference type="SMART" id="SM00020">
    <property type="entry name" value="Tryp_SPc"/>
    <property type="match status" value="1"/>
</dbReference>
<dbReference type="InterPro" id="IPR051487">
    <property type="entry name" value="Ser/Thr_Proteases_Immune/Dev"/>
</dbReference>
<dbReference type="GeneID" id="117574423"/>
<reference evidence="6" key="1">
    <citation type="submission" date="2025-08" db="UniProtKB">
        <authorList>
            <consortium name="RefSeq"/>
        </authorList>
    </citation>
    <scope>IDENTIFICATION</scope>
    <source>
        <strain evidence="6">15112-1751.03</strain>
        <tissue evidence="6">Whole Adult</tissue>
    </source>
</reference>
<name>A0A6P8ZC24_DROAB</name>
<dbReference type="InterPro" id="IPR043504">
    <property type="entry name" value="Peptidase_S1_PA_chymotrypsin"/>
</dbReference>
<dbReference type="RefSeq" id="XP_034114152.1">
    <property type="nucleotide sequence ID" value="XM_034258261.2"/>
</dbReference>
<feature type="chain" id="PRO_5028440445" evidence="3">
    <location>
        <begin position="25"/>
        <end position="318"/>
    </location>
</feature>
<dbReference type="Gene3D" id="2.40.10.10">
    <property type="entry name" value="Trypsin-like serine proteases"/>
    <property type="match status" value="2"/>
</dbReference>
<comment type="similarity">
    <text evidence="2">Belongs to the peptidase S1 family. CLIP subfamily.</text>
</comment>
<dbReference type="GO" id="GO:0004252">
    <property type="term" value="F:serine-type endopeptidase activity"/>
    <property type="evidence" value="ECO:0007669"/>
    <property type="project" value="InterPro"/>
</dbReference>
<feature type="signal peptide" evidence="3">
    <location>
        <begin position="1"/>
        <end position="24"/>
    </location>
</feature>
<protein>
    <submittedName>
        <fullName evidence="6">CLIP domain-containing serine protease B9-like</fullName>
    </submittedName>
</protein>
<gene>
    <name evidence="6" type="primary">LOC117574423</name>
</gene>
<dbReference type="PROSITE" id="PS50240">
    <property type="entry name" value="TRYPSIN_DOM"/>
    <property type="match status" value="1"/>
</dbReference>
<keyword evidence="5" id="KW-1185">Reference proteome</keyword>
<dbReference type="InterPro" id="IPR001254">
    <property type="entry name" value="Trypsin_dom"/>
</dbReference>
<dbReference type="GO" id="GO:0006508">
    <property type="term" value="P:proteolysis"/>
    <property type="evidence" value="ECO:0007669"/>
    <property type="project" value="InterPro"/>
</dbReference>
<keyword evidence="1" id="KW-1015">Disulfide bond</keyword>
<dbReference type="Proteomes" id="UP000515160">
    <property type="component" value="Chromosome 2R"/>
</dbReference>
<dbReference type="Pfam" id="PF00089">
    <property type="entry name" value="Trypsin"/>
    <property type="match status" value="1"/>
</dbReference>
<organism evidence="5 6">
    <name type="scientific">Drosophila albomicans</name>
    <name type="common">Fruit fly</name>
    <dbReference type="NCBI Taxonomy" id="7291"/>
    <lineage>
        <taxon>Eukaryota</taxon>
        <taxon>Metazoa</taxon>
        <taxon>Ecdysozoa</taxon>
        <taxon>Arthropoda</taxon>
        <taxon>Hexapoda</taxon>
        <taxon>Insecta</taxon>
        <taxon>Pterygota</taxon>
        <taxon>Neoptera</taxon>
        <taxon>Endopterygota</taxon>
        <taxon>Diptera</taxon>
        <taxon>Brachycera</taxon>
        <taxon>Muscomorpha</taxon>
        <taxon>Ephydroidea</taxon>
        <taxon>Drosophilidae</taxon>
        <taxon>Drosophila</taxon>
    </lineage>
</organism>
<evidence type="ECO:0000259" key="4">
    <source>
        <dbReference type="PROSITE" id="PS50240"/>
    </source>
</evidence>
<dbReference type="InterPro" id="IPR009003">
    <property type="entry name" value="Peptidase_S1_PA"/>
</dbReference>